<keyword evidence="3" id="KW-1185">Reference proteome</keyword>
<dbReference type="InterPro" id="IPR039901">
    <property type="entry name" value="Kdotransferase"/>
</dbReference>
<name>A0A1H2TBV3_9RHOB</name>
<dbReference type="PANTHER" id="PTHR42755:SF1">
    <property type="entry name" value="3-DEOXY-D-MANNO-OCTULOSONIC ACID TRANSFERASE, MITOCHONDRIAL-RELATED"/>
    <property type="match status" value="1"/>
</dbReference>
<comment type="pathway">
    <text evidence="1">Bacterial outer membrane biogenesis; LPS core biosynthesis.</text>
</comment>
<comment type="catalytic activity">
    <reaction evidence="1">
        <text>lipid IVA (E. coli) + CMP-3-deoxy-beta-D-manno-octulosonate = alpha-Kdo-(2-&gt;6)-lipid IVA (E. coli) + CMP + H(+)</text>
        <dbReference type="Rhea" id="RHEA:28066"/>
        <dbReference type="ChEBI" id="CHEBI:15378"/>
        <dbReference type="ChEBI" id="CHEBI:58603"/>
        <dbReference type="ChEBI" id="CHEBI:60364"/>
        <dbReference type="ChEBI" id="CHEBI:60377"/>
        <dbReference type="ChEBI" id="CHEBI:85987"/>
        <dbReference type="EC" id="2.4.99.12"/>
    </reaction>
</comment>
<evidence type="ECO:0000313" key="3">
    <source>
        <dbReference type="Proteomes" id="UP000182944"/>
    </source>
</evidence>
<dbReference type="GO" id="GO:0009244">
    <property type="term" value="P:lipopolysaccharide core region biosynthetic process"/>
    <property type="evidence" value="ECO:0007669"/>
    <property type="project" value="UniProtKB-UniRule"/>
</dbReference>
<accession>A0A1H2TBV3</accession>
<comment type="subcellular location">
    <subcellularLocation>
        <location evidence="1">Cell membrane</location>
    </subcellularLocation>
</comment>
<dbReference type="Gene3D" id="3.40.50.2000">
    <property type="entry name" value="Glycogen Phosphorylase B"/>
    <property type="match status" value="1"/>
</dbReference>
<dbReference type="STRING" id="1545044.SAMN05444276_101907"/>
<dbReference type="GO" id="GO:0005886">
    <property type="term" value="C:plasma membrane"/>
    <property type="evidence" value="ECO:0007669"/>
    <property type="project" value="UniProtKB-SubCell"/>
</dbReference>
<reference evidence="3" key="1">
    <citation type="submission" date="2016-10" db="EMBL/GenBank/DDBJ databases">
        <authorList>
            <person name="Varghese N."/>
            <person name="Submissions S."/>
        </authorList>
    </citation>
    <scope>NUCLEOTIDE SEQUENCE [LARGE SCALE GENOMIC DNA]</scope>
    <source>
        <strain evidence="3">DSM 29303</strain>
    </source>
</reference>
<proteinExistence type="inferred from homology"/>
<evidence type="ECO:0000313" key="2">
    <source>
        <dbReference type="EMBL" id="SDW41426.1"/>
    </source>
</evidence>
<dbReference type="EC" id="2.4.99.12" evidence="1"/>
<comment type="function">
    <text evidence="1">Involved in lipopolysaccharide (LPS) biosynthesis. Catalyzes the transfer of 3-deoxy-D-manno-octulosonate (Kdo) residue(s) from CMP-Kdo to lipid IV(A), the tetraacyldisaccharide-1,4'-bisphosphate precursor of lipid A.</text>
</comment>
<dbReference type="RefSeq" id="WP_052176356.1">
    <property type="nucleotide sequence ID" value="NZ_FNNA01000001.1"/>
</dbReference>
<dbReference type="Proteomes" id="UP000182944">
    <property type="component" value="Unassembled WGS sequence"/>
</dbReference>
<evidence type="ECO:0000256" key="1">
    <source>
        <dbReference type="RuleBase" id="RU365103"/>
    </source>
</evidence>
<dbReference type="EMBL" id="FNNA01000001">
    <property type="protein sequence ID" value="SDW41426.1"/>
    <property type="molecule type" value="Genomic_DNA"/>
</dbReference>
<keyword evidence="1" id="KW-0448">Lipopolysaccharide biosynthesis</keyword>
<keyword evidence="1" id="KW-1003">Cell membrane</keyword>
<dbReference type="AlphaFoldDB" id="A0A1H2TBV3"/>
<comment type="similarity">
    <text evidence="1">Belongs to the glycosyltransferase group 1 family.</text>
</comment>
<dbReference type="OrthoDB" id="9789797at2"/>
<keyword evidence="1 2" id="KW-0808">Transferase</keyword>
<dbReference type="GO" id="GO:0043842">
    <property type="term" value="F:Kdo transferase activity"/>
    <property type="evidence" value="ECO:0007669"/>
    <property type="project" value="UniProtKB-EC"/>
</dbReference>
<keyword evidence="1" id="KW-0472">Membrane</keyword>
<organism evidence="2 3">
    <name type="scientific">Paracoccus sanguinis</name>
    <dbReference type="NCBI Taxonomy" id="1545044"/>
    <lineage>
        <taxon>Bacteria</taxon>
        <taxon>Pseudomonadati</taxon>
        <taxon>Pseudomonadota</taxon>
        <taxon>Alphaproteobacteria</taxon>
        <taxon>Rhodobacterales</taxon>
        <taxon>Paracoccaceae</taxon>
        <taxon>Paracoccus</taxon>
    </lineage>
</organism>
<sequence length="400" mass="41265">MAAFGDLAQWLSLRGARGGQPDRHAQLPKGDGPLILMVGEAPGLAQALRRRRRGVRLAQVGPPGAGGEGRGAPVLAPLPTDAGPARALIERTLPAALVLADGTIPAALIAACDDAGVPVTLIADRHQIAAAAARTAWRGLRRGPLVRLARVLVPDRAAEDAAMRAGIAPPRIEIVGLAAPVATPLRCNLREYAALRPMLANRHVWLAAALPAVEAPAVMAAQRAVLSSHHRALLIAAPVRPEDAAPIAAAAEAAGLTVARRDQDEEPDAEVNVLVAEDSAELGLWYRLAPVAFMGGTLIAGEATPRHPHEPAGLGAAILHGPHLATHAELWRALDDAGGARVVRNAVQLGTAIEELGAPDLAARLALAAWQQATAGAEVSRRIAEAVLSDLPDTAPGLLP</sequence>
<dbReference type="UniPathway" id="UPA00958"/>
<protein>
    <recommendedName>
        <fullName evidence="1">3-deoxy-D-manno-octulosonic acid transferase</fullName>
        <shortName evidence="1">Kdo transferase</shortName>
        <ecNumber evidence="1">2.4.99.12</ecNumber>
    </recommendedName>
    <alternativeName>
        <fullName evidence="1">Lipid IV(A) 3-deoxy-D-manno-octulosonic acid transferase</fullName>
    </alternativeName>
</protein>
<dbReference type="PANTHER" id="PTHR42755">
    <property type="entry name" value="3-DEOXY-MANNO-OCTULOSONATE CYTIDYLYLTRANSFERASE"/>
    <property type="match status" value="1"/>
</dbReference>
<dbReference type="GO" id="GO:0009245">
    <property type="term" value="P:lipid A biosynthetic process"/>
    <property type="evidence" value="ECO:0007669"/>
    <property type="project" value="TreeGrafter"/>
</dbReference>
<gene>
    <name evidence="2" type="ORF">SAMN05444276_101907</name>
</gene>